<evidence type="ECO:0000313" key="2">
    <source>
        <dbReference type="EMBL" id="ETK12226.1"/>
    </source>
</evidence>
<keyword evidence="1" id="KW-0732">Signal</keyword>
<proteinExistence type="predicted"/>
<feature type="signal peptide" evidence="1">
    <location>
        <begin position="1"/>
        <end position="22"/>
    </location>
</feature>
<accession>W2D0C8</accession>
<dbReference type="EMBL" id="AYYF01001327">
    <property type="protein sequence ID" value="ETK12226.1"/>
    <property type="molecule type" value="Genomic_DNA"/>
</dbReference>
<dbReference type="Proteomes" id="UP000034980">
    <property type="component" value="Unassembled WGS sequence"/>
</dbReference>
<organism evidence="2 3">
    <name type="scientific">Tannerella sp. oral taxon BU063 isolate Cell 8/11</name>
    <dbReference type="NCBI Taxonomy" id="1411915"/>
    <lineage>
        <taxon>Bacteria</taxon>
        <taxon>Pseudomonadati</taxon>
        <taxon>Bacteroidota</taxon>
        <taxon>Bacteroidia</taxon>
        <taxon>Bacteroidales</taxon>
        <taxon>Tannerellaceae</taxon>
        <taxon>Tannerella</taxon>
    </lineage>
</organism>
<feature type="chain" id="PRO_5004813140" evidence="1">
    <location>
        <begin position="23"/>
        <end position="417"/>
    </location>
</feature>
<sequence length="417" mass="47592">MNRLFFALVAICATFMLFSCNNEENSMTSFSKGNNDADVYPPQYFARVLALSLKDEALRDFIKEEAAKQKDGDYDILIAEVIDRNIGSNGTLRSGMTDETPTLRDHLKQNDLSDSRTSSITLQSVLKEIETNYPSLQIAVPNMENASWKEVVSGSSPFFVAFLPKDYKEGDDVVAYDQKGKEHLLDGREEPKTPVIVISESERITAIPASAQIPSKYKGMSSYYKNNIYTYLTEGYEGDKPKNISSLRSLRQYPYHTIRKAKFASQSAMRRYEPWTKGRPEVCVLITNNTEHIENEFDDKGWWDGNINYLDYGFSIPEYGAIEHGNRPIAFFWYEKDVEIDFSKILGKRAGSVNIPIYSPRNGNYKFGLIVSLSLLRLFEDHNDYIGCNVYPNRASDGQLVALEHPVHANDFFFWVY</sequence>
<dbReference type="PATRIC" id="fig|1411915.3.peg.1148"/>
<comment type="caution">
    <text evidence="2">The sequence shown here is derived from an EMBL/GenBank/DDBJ whole genome shotgun (WGS) entry which is preliminary data.</text>
</comment>
<dbReference type="PROSITE" id="PS51257">
    <property type="entry name" value="PROKAR_LIPOPROTEIN"/>
    <property type="match status" value="1"/>
</dbReference>
<name>W2D0C8_9BACT</name>
<evidence type="ECO:0000313" key="3">
    <source>
        <dbReference type="Proteomes" id="UP000034980"/>
    </source>
</evidence>
<gene>
    <name evidence="2" type="ORF">T235_11025</name>
</gene>
<dbReference type="AlphaFoldDB" id="W2D0C8"/>
<protein>
    <submittedName>
        <fullName evidence="2">Uncharacterized protein</fullName>
    </submittedName>
</protein>
<evidence type="ECO:0000256" key="1">
    <source>
        <dbReference type="SAM" id="SignalP"/>
    </source>
</evidence>
<reference evidence="2 3" key="1">
    <citation type="submission" date="2013-11" db="EMBL/GenBank/DDBJ databases">
        <title>Single cell genomics of uncultured Tannerella BU063 (oral taxon 286).</title>
        <authorList>
            <person name="Beall C.J."/>
            <person name="Campbell A.G."/>
            <person name="Griffen A.L."/>
            <person name="Podar M."/>
            <person name="Leys E.J."/>
        </authorList>
    </citation>
    <scope>NUCLEOTIDE SEQUENCE [LARGE SCALE GENOMIC DNA]</scope>
    <source>
        <strain evidence="2">Cell 8/11</strain>
    </source>
</reference>